<name>A0A2Z4PRM0_9GAMM</name>
<dbReference type="Proteomes" id="UP000249898">
    <property type="component" value="Chromosome"/>
</dbReference>
<evidence type="ECO:0000313" key="1">
    <source>
        <dbReference type="EMBL" id="AWY00192.1"/>
    </source>
</evidence>
<dbReference type="AlphaFoldDB" id="A0A2Z4PRM0"/>
<organism evidence="1 2">
    <name type="scientific">Marinomonas primoryensis</name>
    <dbReference type="NCBI Taxonomy" id="178399"/>
    <lineage>
        <taxon>Bacteria</taxon>
        <taxon>Pseudomonadati</taxon>
        <taxon>Pseudomonadota</taxon>
        <taxon>Gammaproteobacteria</taxon>
        <taxon>Oceanospirillales</taxon>
        <taxon>Oceanospirillaceae</taxon>
        <taxon>Marinomonas</taxon>
    </lineage>
</organism>
<proteinExistence type="predicted"/>
<reference evidence="1 2" key="1">
    <citation type="submission" date="2016-06" db="EMBL/GenBank/DDBJ databases">
        <title>The sequenced genome of the ice-adhering bacterium Marinomonas primoryensis, from Antarctica.</title>
        <authorList>
            <person name="Graham L."/>
            <person name="Vance T.D.R."/>
            <person name="Davies P.L."/>
        </authorList>
    </citation>
    <scope>NUCLEOTIDE SEQUENCE [LARGE SCALE GENOMIC DNA]</scope>
    <source>
        <strain evidence="1 2">AceL</strain>
    </source>
</reference>
<protein>
    <recommendedName>
        <fullName evidence="3">DUF1127 domain-containing protein</fullName>
    </recommendedName>
</protein>
<evidence type="ECO:0000313" key="2">
    <source>
        <dbReference type="Proteomes" id="UP000249898"/>
    </source>
</evidence>
<gene>
    <name evidence="1" type="ORF">A8139_09430</name>
</gene>
<sequence>MLIVSLFVHFQDCVTRYQTRKGLASLTAQQLMDIGMTKERQQAELSQASFKGILCDMMVKVKKRGRML</sequence>
<dbReference type="EMBL" id="CP016181">
    <property type="protein sequence ID" value="AWY00192.1"/>
    <property type="molecule type" value="Genomic_DNA"/>
</dbReference>
<dbReference type="RefSeq" id="WP_112137643.1">
    <property type="nucleotide sequence ID" value="NZ_CP016181.1"/>
</dbReference>
<dbReference type="OrthoDB" id="6106780at2"/>
<evidence type="ECO:0008006" key="3">
    <source>
        <dbReference type="Google" id="ProtNLM"/>
    </source>
</evidence>
<accession>A0A2Z4PRM0</accession>